<dbReference type="InterPro" id="IPR040359">
    <property type="entry name" value="GDU"/>
</dbReference>
<keyword evidence="3" id="KW-0813">Transport</keyword>
<dbReference type="Proteomes" id="UP000515121">
    <property type="component" value="Unplaced"/>
</dbReference>
<evidence type="ECO:0000256" key="7">
    <source>
        <dbReference type="ARBA" id="ARBA00023136"/>
    </source>
</evidence>
<evidence type="ECO:0000256" key="2">
    <source>
        <dbReference type="ARBA" id="ARBA00009977"/>
    </source>
</evidence>
<evidence type="ECO:0000256" key="1">
    <source>
        <dbReference type="ARBA" id="ARBA00004167"/>
    </source>
</evidence>
<evidence type="ECO:0000256" key="3">
    <source>
        <dbReference type="ARBA" id="ARBA00022448"/>
    </source>
</evidence>
<evidence type="ECO:0000256" key="6">
    <source>
        <dbReference type="ARBA" id="ARBA00022989"/>
    </source>
</evidence>
<evidence type="ECO:0000313" key="9">
    <source>
        <dbReference type="Proteomes" id="UP000515121"/>
    </source>
</evidence>
<dbReference type="GO" id="GO:0080143">
    <property type="term" value="P:regulation of amino acid export"/>
    <property type="evidence" value="ECO:0007669"/>
    <property type="project" value="InterPro"/>
</dbReference>
<keyword evidence="7 8" id="KW-0472">Membrane</keyword>
<dbReference type="GO" id="GO:0016020">
    <property type="term" value="C:membrane"/>
    <property type="evidence" value="ECO:0007669"/>
    <property type="project" value="UniProtKB-SubCell"/>
</dbReference>
<evidence type="ECO:0000256" key="4">
    <source>
        <dbReference type="ARBA" id="ARBA00022692"/>
    </source>
</evidence>
<dbReference type="GO" id="GO:0006865">
    <property type="term" value="P:amino acid transport"/>
    <property type="evidence" value="ECO:0007669"/>
    <property type="project" value="UniProtKB-KW"/>
</dbReference>
<dbReference type="KEGG" id="dzi:111313578"/>
<keyword evidence="6 8" id="KW-1133">Transmembrane helix</keyword>
<gene>
    <name evidence="10" type="primary">LOC111313578</name>
</gene>
<dbReference type="OrthoDB" id="770444at2759"/>
<dbReference type="RefSeq" id="XP_022769988.1">
    <property type="nucleotide sequence ID" value="XM_022914253.1"/>
</dbReference>
<keyword evidence="5" id="KW-0029">Amino-acid transport</keyword>
<dbReference type="AlphaFoldDB" id="A0A6P6AYP6"/>
<reference evidence="10" key="1">
    <citation type="submission" date="2025-08" db="UniProtKB">
        <authorList>
            <consortium name="RefSeq"/>
        </authorList>
    </citation>
    <scope>IDENTIFICATION</scope>
    <source>
        <tissue evidence="10">Fruit stalk</tissue>
    </source>
</reference>
<keyword evidence="4 8" id="KW-0812">Transmembrane</keyword>
<comment type="subcellular location">
    <subcellularLocation>
        <location evidence="1">Membrane</location>
        <topology evidence="1">Single-pass membrane protein</topology>
    </subcellularLocation>
</comment>
<evidence type="ECO:0000313" key="10">
    <source>
        <dbReference type="RefSeq" id="XP_022769988.1"/>
    </source>
</evidence>
<dbReference type="PANTHER" id="PTHR33228">
    <property type="entry name" value="PROTEIN GLUTAMINE DUMPER 4-RELATED"/>
    <property type="match status" value="1"/>
</dbReference>
<evidence type="ECO:0000256" key="5">
    <source>
        <dbReference type="ARBA" id="ARBA00022970"/>
    </source>
</evidence>
<proteinExistence type="inferred from homology"/>
<organism evidence="9 10">
    <name type="scientific">Durio zibethinus</name>
    <name type="common">Durian</name>
    <dbReference type="NCBI Taxonomy" id="66656"/>
    <lineage>
        <taxon>Eukaryota</taxon>
        <taxon>Viridiplantae</taxon>
        <taxon>Streptophyta</taxon>
        <taxon>Embryophyta</taxon>
        <taxon>Tracheophyta</taxon>
        <taxon>Spermatophyta</taxon>
        <taxon>Magnoliopsida</taxon>
        <taxon>eudicotyledons</taxon>
        <taxon>Gunneridae</taxon>
        <taxon>Pentapetalae</taxon>
        <taxon>rosids</taxon>
        <taxon>malvids</taxon>
        <taxon>Malvales</taxon>
        <taxon>Malvaceae</taxon>
        <taxon>Helicteroideae</taxon>
        <taxon>Durio</taxon>
    </lineage>
</organism>
<dbReference type="GeneID" id="111313578"/>
<accession>A0A6P6AYP6</accession>
<comment type="similarity">
    <text evidence="2">Belongs to the GLUTAMINE DUMPER 1 (TC 9.B.60) family.</text>
</comment>
<dbReference type="PANTHER" id="PTHR33228:SF78">
    <property type="entry name" value="PROTEIN GLUTAMINE DUMPER 6-LIKE"/>
    <property type="match status" value="1"/>
</dbReference>
<sequence>MGLANTKSSIKPCTTYPLPYLFSSLCLVLILIAVALVLLACSYIKRPSNSSSNEVQLKQEMAKARVIDSEPKIVVIMAGDDKPTFLAKPAASSSSCRCGQV</sequence>
<protein>
    <submittedName>
        <fullName evidence="10">Protein GLUTAMINE DUMPER 4-like</fullName>
    </submittedName>
</protein>
<evidence type="ECO:0000256" key="8">
    <source>
        <dbReference type="SAM" id="Phobius"/>
    </source>
</evidence>
<name>A0A6P6AYP6_DURZI</name>
<feature type="transmembrane region" description="Helical" evidence="8">
    <location>
        <begin position="20"/>
        <end position="44"/>
    </location>
</feature>
<keyword evidence="9" id="KW-1185">Reference proteome</keyword>